<dbReference type="Proteomes" id="UP000315700">
    <property type="component" value="Chromosome"/>
</dbReference>
<dbReference type="KEGG" id="ccos:Pan44_37540"/>
<dbReference type="PROSITE" id="PS51898">
    <property type="entry name" value="TYR_RECOMBINASE"/>
    <property type="match status" value="1"/>
</dbReference>
<organism evidence="8 9">
    <name type="scientific">Caulifigura coniformis</name>
    <dbReference type="NCBI Taxonomy" id="2527983"/>
    <lineage>
        <taxon>Bacteria</taxon>
        <taxon>Pseudomonadati</taxon>
        <taxon>Planctomycetota</taxon>
        <taxon>Planctomycetia</taxon>
        <taxon>Planctomycetales</taxon>
        <taxon>Planctomycetaceae</taxon>
        <taxon>Caulifigura</taxon>
    </lineage>
</organism>
<dbReference type="GO" id="GO:0015074">
    <property type="term" value="P:DNA integration"/>
    <property type="evidence" value="ECO:0007669"/>
    <property type="project" value="UniProtKB-KW"/>
</dbReference>
<dbReference type="RefSeq" id="WP_145031838.1">
    <property type="nucleotide sequence ID" value="NZ_CP036271.1"/>
</dbReference>
<dbReference type="GO" id="GO:0003677">
    <property type="term" value="F:DNA binding"/>
    <property type="evidence" value="ECO:0007669"/>
    <property type="project" value="UniProtKB-UniRule"/>
</dbReference>
<name>A0A517SHV3_9PLAN</name>
<dbReference type="PROSITE" id="PS51900">
    <property type="entry name" value="CB"/>
    <property type="match status" value="1"/>
</dbReference>
<dbReference type="InParanoid" id="A0A517SHV3"/>
<dbReference type="AlphaFoldDB" id="A0A517SHV3"/>
<evidence type="ECO:0000259" key="7">
    <source>
        <dbReference type="PROSITE" id="PS51900"/>
    </source>
</evidence>
<dbReference type="InterPro" id="IPR050090">
    <property type="entry name" value="Tyrosine_recombinase_XerCD"/>
</dbReference>
<dbReference type="InterPro" id="IPR011010">
    <property type="entry name" value="DNA_brk_join_enz"/>
</dbReference>
<evidence type="ECO:0000256" key="1">
    <source>
        <dbReference type="ARBA" id="ARBA00008857"/>
    </source>
</evidence>
<dbReference type="InterPro" id="IPR002104">
    <property type="entry name" value="Integrase_catalytic"/>
</dbReference>
<dbReference type="OrthoDB" id="262002at2"/>
<evidence type="ECO:0000256" key="3">
    <source>
        <dbReference type="ARBA" id="ARBA00023125"/>
    </source>
</evidence>
<evidence type="ECO:0000313" key="8">
    <source>
        <dbReference type="EMBL" id="QDT55708.1"/>
    </source>
</evidence>
<dbReference type="GO" id="GO:0006310">
    <property type="term" value="P:DNA recombination"/>
    <property type="evidence" value="ECO:0007669"/>
    <property type="project" value="UniProtKB-KW"/>
</dbReference>
<dbReference type="Gene3D" id="1.10.443.10">
    <property type="entry name" value="Intergrase catalytic core"/>
    <property type="match status" value="1"/>
</dbReference>
<reference evidence="8 9" key="1">
    <citation type="submission" date="2019-02" db="EMBL/GenBank/DDBJ databases">
        <title>Deep-cultivation of Planctomycetes and their phenomic and genomic characterization uncovers novel biology.</title>
        <authorList>
            <person name="Wiegand S."/>
            <person name="Jogler M."/>
            <person name="Boedeker C."/>
            <person name="Pinto D."/>
            <person name="Vollmers J."/>
            <person name="Rivas-Marin E."/>
            <person name="Kohn T."/>
            <person name="Peeters S.H."/>
            <person name="Heuer A."/>
            <person name="Rast P."/>
            <person name="Oberbeckmann S."/>
            <person name="Bunk B."/>
            <person name="Jeske O."/>
            <person name="Meyerdierks A."/>
            <person name="Storesund J.E."/>
            <person name="Kallscheuer N."/>
            <person name="Luecker S."/>
            <person name="Lage O.M."/>
            <person name="Pohl T."/>
            <person name="Merkel B.J."/>
            <person name="Hornburger P."/>
            <person name="Mueller R.-W."/>
            <person name="Bruemmer F."/>
            <person name="Labrenz M."/>
            <person name="Spormann A.M."/>
            <person name="Op den Camp H."/>
            <person name="Overmann J."/>
            <person name="Amann R."/>
            <person name="Jetten M.S.M."/>
            <person name="Mascher T."/>
            <person name="Medema M.H."/>
            <person name="Devos D.P."/>
            <person name="Kaster A.-K."/>
            <person name="Ovreas L."/>
            <person name="Rohde M."/>
            <person name="Galperin M.Y."/>
            <person name="Jogler C."/>
        </authorList>
    </citation>
    <scope>NUCLEOTIDE SEQUENCE [LARGE SCALE GENOMIC DNA]</scope>
    <source>
        <strain evidence="8 9">Pan44</strain>
    </source>
</reference>
<proteinExistence type="inferred from homology"/>
<dbReference type="Gene3D" id="1.10.150.130">
    <property type="match status" value="1"/>
</dbReference>
<keyword evidence="2" id="KW-0229">DNA integration</keyword>
<evidence type="ECO:0000259" key="6">
    <source>
        <dbReference type="PROSITE" id="PS51898"/>
    </source>
</evidence>
<dbReference type="CDD" id="cd00397">
    <property type="entry name" value="DNA_BRE_C"/>
    <property type="match status" value="1"/>
</dbReference>
<keyword evidence="3 5" id="KW-0238">DNA-binding</keyword>
<dbReference type="PANTHER" id="PTHR30349:SF64">
    <property type="entry name" value="PROPHAGE INTEGRASE INTD-RELATED"/>
    <property type="match status" value="1"/>
</dbReference>
<dbReference type="Pfam" id="PF00589">
    <property type="entry name" value="Phage_integrase"/>
    <property type="match status" value="1"/>
</dbReference>
<protein>
    <submittedName>
        <fullName evidence="8">Phage integrase family protein</fullName>
    </submittedName>
</protein>
<dbReference type="InterPro" id="IPR044068">
    <property type="entry name" value="CB"/>
</dbReference>
<accession>A0A517SHV3</accession>
<dbReference type="EMBL" id="CP036271">
    <property type="protein sequence ID" value="QDT55708.1"/>
    <property type="molecule type" value="Genomic_DNA"/>
</dbReference>
<dbReference type="Pfam" id="PF13102">
    <property type="entry name" value="Phage_int_SAM_5"/>
    <property type="match status" value="1"/>
</dbReference>
<evidence type="ECO:0000256" key="2">
    <source>
        <dbReference type="ARBA" id="ARBA00022908"/>
    </source>
</evidence>
<comment type="similarity">
    <text evidence="1">Belongs to the 'phage' integrase family.</text>
</comment>
<feature type="domain" description="Core-binding (CB)" evidence="7">
    <location>
        <begin position="92"/>
        <end position="174"/>
    </location>
</feature>
<gene>
    <name evidence="8" type="ORF">Pan44_37540</name>
</gene>
<keyword evidence="9" id="KW-1185">Reference proteome</keyword>
<evidence type="ECO:0000256" key="4">
    <source>
        <dbReference type="ARBA" id="ARBA00023172"/>
    </source>
</evidence>
<dbReference type="InterPro" id="IPR010998">
    <property type="entry name" value="Integrase_recombinase_N"/>
</dbReference>
<keyword evidence="4" id="KW-0233">DNA recombination</keyword>
<dbReference type="InterPro" id="IPR025269">
    <property type="entry name" value="SAM-like_dom"/>
</dbReference>
<dbReference type="SUPFAM" id="SSF56349">
    <property type="entry name" value="DNA breaking-rejoining enzymes"/>
    <property type="match status" value="1"/>
</dbReference>
<dbReference type="InterPro" id="IPR013762">
    <property type="entry name" value="Integrase-like_cat_sf"/>
</dbReference>
<evidence type="ECO:0000256" key="5">
    <source>
        <dbReference type="PROSITE-ProRule" id="PRU01248"/>
    </source>
</evidence>
<sequence>MASISSDRNGTRRLQFIDKAKKRRTLYLGPVSLKTAQTIALRVEALVTASIMGTEPDRAAAEWAAQVSDDLARKLARFGLTSERKKQEVEVVTLGLFLRDWFEPRSKAKENTKVVWAQVRRNLVGFFGDARDIATITSSEAVAFRDYLIRDQDLGGESVKKRIQVARMFFKEAVAKKLIGENPFASVPMPKSGMRKRQRQEYVSSEIVDKLLPHCSRVLRLYVVLARYGGLRCPSETGSLRWEDLDWQNLRMTITSPKTEAHEGGESRQSPIFARVLDELREWRAEAPKNAVFVLDGLRTQRQAKPDWKSVRLGSSLECAIRAAGLEPWPKMFNSLRGSCETDLLAMGFQNHVVAAWLGHSVKVQESNYASVRPEDFDRAAQMTSQAAAQKTAHALPLPSRTGSSLFGRTAAHSLGFTAKSRKTRSPKKEPAVPLRNRRVSVSDAGFTDEQHQPPWGGWPLTHGPASDMWGWSSMVLP</sequence>
<feature type="domain" description="Tyr recombinase" evidence="6">
    <location>
        <begin position="198"/>
        <end position="382"/>
    </location>
</feature>
<dbReference type="PANTHER" id="PTHR30349">
    <property type="entry name" value="PHAGE INTEGRASE-RELATED"/>
    <property type="match status" value="1"/>
</dbReference>
<evidence type="ECO:0000313" key="9">
    <source>
        <dbReference type="Proteomes" id="UP000315700"/>
    </source>
</evidence>